<dbReference type="KEGG" id="sphu:SPPYR_3095"/>
<dbReference type="AlphaFoldDB" id="A0A1Y5Q085"/>
<gene>
    <name evidence="2" type="ORF">SPPYR_3095</name>
</gene>
<name>A0A1Y5Q085_9SPHN</name>
<evidence type="ECO:0000313" key="2">
    <source>
        <dbReference type="EMBL" id="SBV34215.1"/>
    </source>
</evidence>
<sequence>MHIVGQIEEANDGRSLLFRRAARAAQDLPERVKLCRMAIALGPRPQPAHRRQHRLARAGDGQYDVEAGLRQSGRTGDARKIGRVEVHATRLAHRA</sequence>
<organism evidence="2">
    <name type="scientific">uncultured Sphingopyxis sp</name>
    <dbReference type="NCBI Taxonomy" id="310581"/>
    <lineage>
        <taxon>Bacteria</taxon>
        <taxon>Pseudomonadati</taxon>
        <taxon>Pseudomonadota</taxon>
        <taxon>Alphaproteobacteria</taxon>
        <taxon>Sphingomonadales</taxon>
        <taxon>Sphingomonadaceae</taxon>
        <taxon>Sphingopyxis</taxon>
        <taxon>environmental samples</taxon>
    </lineage>
</organism>
<feature type="region of interest" description="Disordered" evidence="1">
    <location>
        <begin position="44"/>
        <end position="64"/>
    </location>
</feature>
<proteinExistence type="predicted"/>
<reference evidence="2" key="1">
    <citation type="submission" date="2016-03" db="EMBL/GenBank/DDBJ databases">
        <authorList>
            <person name="Ploux O."/>
        </authorList>
    </citation>
    <scope>NUCLEOTIDE SEQUENCE</scope>
    <source>
        <strain evidence="2">UC10</strain>
    </source>
</reference>
<feature type="compositionally biased region" description="Basic residues" evidence="1">
    <location>
        <begin position="47"/>
        <end position="56"/>
    </location>
</feature>
<dbReference type="EMBL" id="LT598653">
    <property type="protein sequence ID" value="SBV34215.1"/>
    <property type="molecule type" value="Genomic_DNA"/>
</dbReference>
<protein>
    <submittedName>
        <fullName evidence="2">Uncharacterized protein</fullName>
    </submittedName>
</protein>
<accession>A0A1Y5Q085</accession>
<evidence type="ECO:0000256" key="1">
    <source>
        <dbReference type="SAM" id="MobiDB-lite"/>
    </source>
</evidence>